<reference evidence="1" key="1">
    <citation type="journal article" date="2015" name="Nature">
        <title>Complex archaea that bridge the gap between prokaryotes and eukaryotes.</title>
        <authorList>
            <person name="Spang A."/>
            <person name="Saw J.H."/>
            <person name="Jorgensen S.L."/>
            <person name="Zaremba-Niedzwiedzka K."/>
            <person name="Martijn J."/>
            <person name="Lind A.E."/>
            <person name="van Eijk R."/>
            <person name="Schleper C."/>
            <person name="Guy L."/>
            <person name="Ettema T.J."/>
        </authorList>
    </citation>
    <scope>NUCLEOTIDE SEQUENCE</scope>
</reference>
<accession>A0A0F9DB74</accession>
<organism evidence="1">
    <name type="scientific">marine sediment metagenome</name>
    <dbReference type="NCBI Taxonomy" id="412755"/>
    <lineage>
        <taxon>unclassified sequences</taxon>
        <taxon>metagenomes</taxon>
        <taxon>ecological metagenomes</taxon>
    </lineage>
</organism>
<gene>
    <name evidence="1" type="ORF">LCGC14_2509940</name>
</gene>
<dbReference type="EMBL" id="LAZR01040232">
    <property type="protein sequence ID" value="KKL15006.1"/>
    <property type="molecule type" value="Genomic_DNA"/>
</dbReference>
<sequence length="79" mass="9089">MGNKQLDKEIDDLDDMRFLLERIESAQENPEMNDWEIDFLESIHRVVLGGNELTSGQQDKLGQIEDIAAKGRDYDESGY</sequence>
<evidence type="ECO:0000313" key="1">
    <source>
        <dbReference type="EMBL" id="KKL15006.1"/>
    </source>
</evidence>
<name>A0A0F9DB74_9ZZZZ</name>
<comment type="caution">
    <text evidence="1">The sequence shown here is derived from an EMBL/GenBank/DDBJ whole genome shotgun (WGS) entry which is preliminary data.</text>
</comment>
<protein>
    <submittedName>
        <fullName evidence="1">Uncharacterized protein</fullName>
    </submittedName>
</protein>
<dbReference type="AlphaFoldDB" id="A0A0F9DB74"/>
<proteinExistence type="predicted"/>